<dbReference type="EMBL" id="JBEPMO010000009">
    <property type="protein sequence ID" value="MET3732159.1"/>
    <property type="molecule type" value="Genomic_DNA"/>
</dbReference>
<evidence type="ECO:0000256" key="7">
    <source>
        <dbReference type="ARBA" id="ARBA00023136"/>
    </source>
</evidence>
<name>A0ABV2LVK5_9FLAO</name>
<evidence type="ECO:0000256" key="5">
    <source>
        <dbReference type="ARBA" id="ARBA00022692"/>
    </source>
</evidence>
<dbReference type="SUPFAM" id="SSF56317">
    <property type="entry name" value="Carbon-nitrogen hydrolase"/>
    <property type="match status" value="1"/>
</dbReference>
<keyword evidence="12" id="KW-1185">Reference proteome</keyword>
<proteinExistence type="inferred from homology"/>
<evidence type="ECO:0000256" key="1">
    <source>
        <dbReference type="ARBA" id="ARBA00004651"/>
    </source>
</evidence>
<protein>
    <recommendedName>
        <fullName evidence="9">Apolipoprotein N-acyltransferase</fullName>
        <shortName evidence="9">ALP N-acyltransferase</shortName>
        <ecNumber evidence="9">2.3.1.269</ecNumber>
    </recommendedName>
</protein>
<dbReference type="Gene3D" id="3.60.110.10">
    <property type="entry name" value="Carbon-nitrogen hydrolase"/>
    <property type="match status" value="1"/>
</dbReference>
<evidence type="ECO:0000256" key="9">
    <source>
        <dbReference type="HAMAP-Rule" id="MF_01148"/>
    </source>
</evidence>
<comment type="function">
    <text evidence="9">Catalyzes the phospholipid dependent N-acylation of the N-terminal cysteine of apolipoprotein, the last step in lipoprotein maturation.</text>
</comment>
<dbReference type="GO" id="GO:0016746">
    <property type="term" value="F:acyltransferase activity"/>
    <property type="evidence" value="ECO:0007669"/>
    <property type="project" value="UniProtKB-KW"/>
</dbReference>
<evidence type="ECO:0000256" key="8">
    <source>
        <dbReference type="ARBA" id="ARBA00023315"/>
    </source>
</evidence>
<feature type="transmembrane region" description="Helical" evidence="9">
    <location>
        <begin position="118"/>
        <end position="134"/>
    </location>
</feature>
<feature type="transmembrane region" description="Helical" evidence="9">
    <location>
        <begin position="26"/>
        <end position="43"/>
    </location>
</feature>
<dbReference type="RefSeq" id="WP_354509103.1">
    <property type="nucleotide sequence ID" value="NZ_JBEPMO010000009.1"/>
</dbReference>
<dbReference type="InterPro" id="IPR004563">
    <property type="entry name" value="Apolipo_AcylTrfase"/>
</dbReference>
<gene>
    <name evidence="9" type="primary">lnt</name>
    <name evidence="11" type="ORF">ABID46_001746</name>
</gene>
<dbReference type="Pfam" id="PF00795">
    <property type="entry name" value="CN_hydrolase"/>
    <property type="match status" value="1"/>
</dbReference>
<dbReference type="EC" id="2.3.1.269" evidence="9"/>
<dbReference type="NCBIfam" id="TIGR00546">
    <property type="entry name" value="lnt"/>
    <property type="match status" value="1"/>
</dbReference>
<dbReference type="InterPro" id="IPR045378">
    <property type="entry name" value="LNT_N"/>
</dbReference>
<comment type="similarity">
    <text evidence="2 9">Belongs to the CN hydrolase family. Apolipoprotein N-acyltransferase subfamily.</text>
</comment>
<dbReference type="Proteomes" id="UP001549146">
    <property type="component" value="Unassembled WGS sequence"/>
</dbReference>
<keyword evidence="5 9" id="KW-0812">Transmembrane</keyword>
<keyword evidence="7 9" id="KW-0472">Membrane</keyword>
<keyword evidence="8 9" id="KW-0012">Acyltransferase</keyword>
<evidence type="ECO:0000256" key="3">
    <source>
        <dbReference type="ARBA" id="ARBA00022475"/>
    </source>
</evidence>
<feature type="transmembrane region" description="Helical" evidence="9">
    <location>
        <begin position="522"/>
        <end position="544"/>
    </location>
</feature>
<comment type="pathway">
    <text evidence="9">Protein modification; lipoprotein biosynthesis (N-acyl transfer).</text>
</comment>
<feature type="domain" description="CN hydrolase" evidence="10">
    <location>
        <begin position="231"/>
        <end position="511"/>
    </location>
</feature>
<comment type="subcellular location">
    <subcellularLocation>
        <location evidence="1 9">Cell membrane</location>
        <topology evidence="1 9">Multi-pass membrane protein</topology>
    </subcellularLocation>
</comment>
<dbReference type="Pfam" id="PF20154">
    <property type="entry name" value="LNT_N"/>
    <property type="match status" value="1"/>
</dbReference>
<comment type="caution">
    <text evidence="11">The sequence shown here is derived from an EMBL/GenBank/DDBJ whole genome shotgun (WGS) entry which is preliminary data.</text>
</comment>
<evidence type="ECO:0000259" key="10">
    <source>
        <dbReference type="PROSITE" id="PS50263"/>
    </source>
</evidence>
<dbReference type="HAMAP" id="MF_01148">
    <property type="entry name" value="Lnt"/>
    <property type="match status" value="1"/>
</dbReference>
<keyword evidence="4 9" id="KW-0808">Transferase</keyword>
<evidence type="ECO:0000256" key="6">
    <source>
        <dbReference type="ARBA" id="ARBA00022989"/>
    </source>
</evidence>
<dbReference type="PANTHER" id="PTHR38686">
    <property type="entry name" value="APOLIPOPROTEIN N-ACYLTRANSFERASE"/>
    <property type="match status" value="1"/>
</dbReference>
<feature type="transmembrane region" description="Helical" evidence="9">
    <location>
        <begin position="55"/>
        <end position="75"/>
    </location>
</feature>
<evidence type="ECO:0000313" key="11">
    <source>
        <dbReference type="EMBL" id="MET3732159.1"/>
    </source>
</evidence>
<comment type="catalytic activity">
    <reaction evidence="9">
        <text>N-terminal S-1,2-diacyl-sn-glyceryl-L-cysteinyl-[lipoprotein] + a glycerophospholipid = N-acyl-S-1,2-diacyl-sn-glyceryl-L-cysteinyl-[lipoprotein] + a 2-acyl-sn-glycero-3-phospholipid + H(+)</text>
        <dbReference type="Rhea" id="RHEA:48228"/>
        <dbReference type="Rhea" id="RHEA-COMP:14681"/>
        <dbReference type="Rhea" id="RHEA-COMP:14684"/>
        <dbReference type="ChEBI" id="CHEBI:15378"/>
        <dbReference type="ChEBI" id="CHEBI:136912"/>
        <dbReference type="ChEBI" id="CHEBI:140656"/>
        <dbReference type="ChEBI" id="CHEBI:140657"/>
        <dbReference type="ChEBI" id="CHEBI:140660"/>
        <dbReference type="EC" id="2.3.1.269"/>
    </reaction>
</comment>
<organism evidence="11 12">
    <name type="scientific">Moheibacter stercoris</name>
    <dbReference type="NCBI Taxonomy" id="1628251"/>
    <lineage>
        <taxon>Bacteria</taxon>
        <taxon>Pseudomonadati</taxon>
        <taxon>Bacteroidota</taxon>
        <taxon>Flavobacteriia</taxon>
        <taxon>Flavobacteriales</taxon>
        <taxon>Weeksellaceae</taxon>
        <taxon>Moheibacter</taxon>
    </lineage>
</organism>
<dbReference type="InterPro" id="IPR003010">
    <property type="entry name" value="C-N_Hydrolase"/>
</dbReference>
<sequence length="554" mass="63780">MLKFVIYAILSGLILALGWPTHGFPLLLFFGLVPLLFAENKIVQMENLKRKGWKIFGISYLTFFVWNAIGIWWLHYAQEVNSNGELQNSWISYLFPVIANSLLMSIVFQLYHWVKKKAGYTYGLPFLPAIWMSFEKFHLNWEMTWPWFNFGNGFANYPKWIQWYEYTGTFGGTLWILVGNLIIFYFLYAYINLKEKKYLRKLILYSVLWIGVPIGISYAIYYSYEEKGEEITALALQPKLDPYTEKYSKESVQIVHELIELAHTKLTPEVQFVVAPETAFPGSGPGLNIDKLEEDYLIQNIRRGFSAFPNTTFVSGVELMRFYPYEKFATKTASKYGRSDVWYDVMNSGIQLNTQDPIQYYHKSKLVVGVEHFPYMSVLKPLMGDIMLNFGGTVRTHLTQEDRTVFKNSFNNAVIAPIICYESVYGEFVTGYVKNGANVLFIMTNDSWWGNSDGHRELLAFGNVRAIETRRDIVRAANSGVSAFINQKGEITSNLPYETKGALLGKAKLNNELTFYSQHGDYLARIGLLIAGILLGYVISLEILQFLKKKKIRK</sequence>
<feature type="transmembrane region" description="Helical" evidence="9">
    <location>
        <begin position="172"/>
        <end position="190"/>
    </location>
</feature>
<feature type="transmembrane region" description="Helical" evidence="9">
    <location>
        <begin position="202"/>
        <end position="224"/>
    </location>
</feature>
<reference evidence="11 12" key="1">
    <citation type="submission" date="2024-06" db="EMBL/GenBank/DDBJ databases">
        <title>Genomic Encyclopedia of Type Strains, Phase IV (KMG-IV): sequencing the most valuable type-strain genomes for metagenomic binning, comparative biology and taxonomic classification.</title>
        <authorList>
            <person name="Goeker M."/>
        </authorList>
    </citation>
    <scope>NUCLEOTIDE SEQUENCE [LARGE SCALE GENOMIC DNA]</scope>
    <source>
        <strain evidence="11 12">DSM 29388</strain>
    </source>
</reference>
<evidence type="ECO:0000313" key="12">
    <source>
        <dbReference type="Proteomes" id="UP001549146"/>
    </source>
</evidence>
<feature type="transmembrane region" description="Helical" evidence="9">
    <location>
        <begin position="90"/>
        <end position="111"/>
    </location>
</feature>
<accession>A0ABV2LVK5</accession>
<keyword evidence="6 9" id="KW-1133">Transmembrane helix</keyword>
<dbReference type="CDD" id="cd07571">
    <property type="entry name" value="ALP_N-acyl_transferase"/>
    <property type="match status" value="1"/>
</dbReference>
<keyword evidence="3 9" id="KW-1003">Cell membrane</keyword>
<dbReference type="PROSITE" id="PS50263">
    <property type="entry name" value="CN_HYDROLASE"/>
    <property type="match status" value="1"/>
</dbReference>
<dbReference type="PANTHER" id="PTHR38686:SF1">
    <property type="entry name" value="APOLIPOPROTEIN N-ACYLTRANSFERASE"/>
    <property type="match status" value="1"/>
</dbReference>
<evidence type="ECO:0000256" key="4">
    <source>
        <dbReference type="ARBA" id="ARBA00022679"/>
    </source>
</evidence>
<dbReference type="InterPro" id="IPR036526">
    <property type="entry name" value="C-N_Hydrolase_sf"/>
</dbReference>
<evidence type="ECO:0000256" key="2">
    <source>
        <dbReference type="ARBA" id="ARBA00010065"/>
    </source>
</evidence>